<keyword evidence="4" id="KW-1003">Cell membrane</keyword>
<keyword evidence="12" id="KW-1185">Reference proteome</keyword>
<evidence type="ECO:0000259" key="10">
    <source>
        <dbReference type="Pfam" id="PF00361"/>
    </source>
</evidence>
<proteinExistence type="inferred from homology"/>
<dbReference type="PRINTS" id="PR01437">
    <property type="entry name" value="NUOXDRDTASE4"/>
</dbReference>
<feature type="transmembrane region" description="Helical" evidence="9">
    <location>
        <begin position="72"/>
        <end position="91"/>
    </location>
</feature>
<evidence type="ECO:0000313" key="12">
    <source>
        <dbReference type="Proteomes" id="UP000295142"/>
    </source>
</evidence>
<feature type="transmembrane region" description="Helical" evidence="9">
    <location>
        <begin position="194"/>
        <end position="214"/>
    </location>
</feature>
<feature type="transmembrane region" description="Helical" evidence="9">
    <location>
        <begin position="344"/>
        <end position="366"/>
    </location>
</feature>
<evidence type="ECO:0000256" key="8">
    <source>
        <dbReference type="RuleBase" id="RU000320"/>
    </source>
</evidence>
<evidence type="ECO:0000256" key="3">
    <source>
        <dbReference type="ARBA" id="ARBA00005346"/>
    </source>
</evidence>
<keyword evidence="5 8" id="KW-0812">Transmembrane</keyword>
<feature type="transmembrane region" description="Helical" evidence="9">
    <location>
        <begin position="124"/>
        <end position="141"/>
    </location>
</feature>
<dbReference type="EMBL" id="SLWW01000001">
    <property type="protein sequence ID" value="TCO74278.1"/>
    <property type="molecule type" value="Genomic_DNA"/>
</dbReference>
<keyword evidence="6 9" id="KW-1133">Transmembrane helix</keyword>
<dbReference type="RefSeq" id="WP_165905239.1">
    <property type="nucleotide sequence ID" value="NZ_SLWW01000001.1"/>
</dbReference>
<dbReference type="GO" id="GO:0005886">
    <property type="term" value="C:plasma membrane"/>
    <property type="evidence" value="ECO:0007669"/>
    <property type="project" value="UniProtKB-SubCell"/>
</dbReference>
<dbReference type="GO" id="GO:0042773">
    <property type="term" value="P:ATP synthesis coupled electron transport"/>
    <property type="evidence" value="ECO:0007669"/>
    <property type="project" value="InterPro"/>
</dbReference>
<dbReference type="GO" id="GO:0016829">
    <property type="term" value="F:lyase activity"/>
    <property type="evidence" value="ECO:0007669"/>
    <property type="project" value="UniProtKB-KW"/>
</dbReference>
<dbReference type="AlphaFoldDB" id="A0A4R2KVM0"/>
<evidence type="ECO:0000256" key="4">
    <source>
        <dbReference type="ARBA" id="ARBA00022475"/>
    </source>
</evidence>
<dbReference type="InterPro" id="IPR001750">
    <property type="entry name" value="ND/Mrp_TM"/>
</dbReference>
<feature type="transmembrane region" description="Helical" evidence="9">
    <location>
        <begin position="98"/>
        <end position="118"/>
    </location>
</feature>
<dbReference type="InterPro" id="IPR050586">
    <property type="entry name" value="CPA3_Na-H_Antiporter_D"/>
</dbReference>
<dbReference type="Pfam" id="PF00361">
    <property type="entry name" value="Proton_antipo_M"/>
    <property type="match status" value="1"/>
</dbReference>
<evidence type="ECO:0000256" key="7">
    <source>
        <dbReference type="ARBA" id="ARBA00023136"/>
    </source>
</evidence>
<protein>
    <submittedName>
        <fullName evidence="11">Formate hydrogenlyase subunit 3/multisubunit Na+/H+ antiporter MnhD subunit</fullName>
    </submittedName>
</protein>
<feature type="domain" description="NADH:quinone oxidoreductase/Mrp antiporter transmembrane" evidence="10">
    <location>
        <begin position="119"/>
        <end position="353"/>
    </location>
</feature>
<sequence length="575" mass="58109">MPGLALLAAIGTPLGLALLLALPAARGLVWRALPFAPLPALALALFGTVPFTVSNDWLILGSVLGLDATARLFLIPAALVWTAAAAAARVWMAGDRRATGFGLCFLFAMTGNLGLFLADDAPTFYVFFALMSFSSYGLVLHARSEEALGAARLYITFVLAGELALFAGLGLAVGETGSLMLADIADTALSVPTVALLLAGFGVKLGVMPLHFWLPPAHGAAPVPASAVLSGAMIKAGLFGIVATVPLGEAAYADLGVVVTAVGMVTIFAALLMGARETAPKTVLGFSSVSQMGIVALGIGAALMAPGAWGAVLPVLVFLAAHHALAKAGLFLGTGVFAVQHRPAARIAVTVALVLPALILAGMPLLSGALGKEALKTALGAGPAVWLPWMTLALMLSGVATTLLMARFLVQLWRKRPAAPAGVESDALVIPFVLLALAAAALPAIWPTVAGSAAQPIAEAAPGTPWPLVAGALIATAAAVASHTSRVGWSAVLSTLTAPAERAAARVGDALARRRRALARKARALPPALDGWIAAHRLGQTGIAALLVTVLVIGGAQHVAPTDPIAPPAAEQNGP</sequence>
<keyword evidence="11" id="KW-0456">Lyase</keyword>
<accession>A0A4R2KVM0</accession>
<dbReference type="GO" id="GO:0008137">
    <property type="term" value="F:NADH dehydrogenase (ubiquinone) activity"/>
    <property type="evidence" value="ECO:0007669"/>
    <property type="project" value="InterPro"/>
</dbReference>
<comment type="subcellular location">
    <subcellularLocation>
        <location evidence="2">Cell membrane</location>
        <topology evidence="2">Multi-pass membrane protein</topology>
    </subcellularLocation>
    <subcellularLocation>
        <location evidence="8">Membrane</location>
        <topology evidence="8">Multi-pass membrane protein</topology>
    </subcellularLocation>
</comment>
<evidence type="ECO:0000256" key="6">
    <source>
        <dbReference type="ARBA" id="ARBA00022989"/>
    </source>
</evidence>
<dbReference type="PANTHER" id="PTHR42703:SF1">
    <property type="entry name" value="NA(+)_H(+) ANTIPORTER SUBUNIT D1"/>
    <property type="match status" value="1"/>
</dbReference>
<dbReference type="PANTHER" id="PTHR42703">
    <property type="entry name" value="NADH DEHYDROGENASE"/>
    <property type="match status" value="1"/>
</dbReference>
<organism evidence="11 12">
    <name type="scientific">Rhodovulum euryhalinum</name>
    <dbReference type="NCBI Taxonomy" id="35805"/>
    <lineage>
        <taxon>Bacteria</taxon>
        <taxon>Pseudomonadati</taxon>
        <taxon>Pseudomonadota</taxon>
        <taxon>Alphaproteobacteria</taxon>
        <taxon>Rhodobacterales</taxon>
        <taxon>Paracoccaceae</taxon>
        <taxon>Rhodovulum</taxon>
    </lineage>
</organism>
<evidence type="ECO:0000256" key="2">
    <source>
        <dbReference type="ARBA" id="ARBA00004651"/>
    </source>
</evidence>
<name>A0A4R2KVM0_9RHOB</name>
<keyword evidence="7 9" id="KW-0472">Membrane</keyword>
<evidence type="ECO:0000256" key="9">
    <source>
        <dbReference type="SAM" id="Phobius"/>
    </source>
</evidence>
<dbReference type="Proteomes" id="UP000295142">
    <property type="component" value="Unassembled WGS sequence"/>
</dbReference>
<feature type="transmembrane region" description="Helical" evidence="9">
    <location>
        <begin position="386"/>
        <end position="406"/>
    </location>
</feature>
<feature type="transmembrane region" description="Helical" evidence="9">
    <location>
        <begin position="251"/>
        <end position="272"/>
    </location>
</feature>
<feature type="transmembrane region" description="Helical" evidence="9">
    <location>
        <begin position="284"/>
        <end position="305"/>
    </location>
</feature>
<feature type="transmembrane region" description="Helical" evidence="9">
    <location>
        <begin position="466"/>
        <end position="484"/>
    </location>
</feature>
<evidence type="ECO:0000256" key="5">
    <source>
        <dbReference type="ARBA" id="ARBA00022692"/>
    </source>
</evidence>
<gene>
    <name evidence="11" type="ORF">EV655_101440</name>
</gene>
<comment type="caution">
    <text evidence="11">The sequence shown here is derived from an EMBL/GenBank/DDBJ whole genome shotgun (WGS) entry which is preliminary data.</text>
</comment>
<comment type="similarity">
    <text evidence="3">Belongs to the CPA3 antiporters (TC 2.A.63) subunit D family.</text>
</comment>
<feature type="transmembrane region" description="Helical" evidence="9">
    <location>
        <begin position="311"/>
        <end position="332"/>
    </location>
</feature>
<feature type="transmembrane region" description="Helical" evidence="9">
    <location>
        <begin position="427"/>
        <end position="446"/>
    </location>
</feature>
<evidence type="ECO:0000256" key="1">
    <source>
        <dbReference type="ARBA" id="ARBA00002378"/>
    </source>
</evidence>
<feature type="transmembrane region" description="Helical" evidence="9">
    <location>
        <begin position="226"/>
        <end position="245"/>
    </location>
</feature>
<reference evidence="11 12" key="1">
    <citation type="submission" date="2019-03" db="EMBL/GenBank/DDBJ databases">
        <title>Genomic Encyclopedia of Type Strains, Phase IV (KMG-IV): sequencing the most valuable type-strain genomes for metagenomic binning, comparative biology and taxonomic classification.</title>
        <authorList>
            <person name="Goeker M."/>
        </authorList>
    </citation>
    <scope>NUCLEOTIDE SEQUENCE [LARGE SCALE GENOMIC DNA]</scope>
    <source>
        <strain evidence="11 12">DSM 4868</strain>
    </source>
</reference>
<dbReference type="InterPro" id="IPR003918">
    <property type="entry name" value="NADH_UbQ_OxRdtase"/>
</dbReference>
<feature type="transmembrane region" description="Helical" evidence="9">
    <location>
        <begin position="153"/>
        <end position="174"/>
    </location>
</feature>
<comment type="function">
    <text evidence="1">NDH-1 shuttles electrons from NADH, via FMN and iron-sulfur (Fe-S) centers, to quinones in the respiratory chain. The immediate electron acceptor for the enzyme in this species is believed to be ubiquinone. Couples the redox reaction to proton translocation (for every two electrons transferred, four hydrogen ions are translocated across the cytoplasmic membrane), and thus conserves the redox energy in a proton gradient.</text>
</comment>
<evidence type="ECO:0000313" key="11">
    <source>
        <dbReference type="EMBL" id="TCO74278.1"/>
    </source>
</evidence>